<evidence type="ECO:0000313" key="2">
    <source>
        <dbReference type="Proteomes" id="UP000738349"/>
    </source>
</evidence>
<name>A0A9P9I960_9HYPO</name>
<dbReference type="AlphaFoldDB" id="A0A9P9I960"/>
<reference evidence="1" key="1">
    <citation type="journal article" date="2021" name="Nat. Commun.">
        <title>Genetic determinants of endophytism in the Arabidopsis root mycobiome.</title>
        <authorList>
            <person name="Mesny F."/>
            <person name="Miyauchi S."/>
            <person name="Thiergart T."/>
            <person name="Pickel B."/>
            <person name="Atanasova L."/>
            <person name="Karlsson M."/>
            <person name="Huettel B."/>
            <person name="Barry K.W."/>
            <person name="Haridas S."/>
            <person name="Chen C."/>
            <person name="Bauer D."/>
            <person name="Andreopoulos W."/>
            <person name="Pangilinan J."/>
            <person name="LaButti K."/>
            <person name="Riley R."/>
            <person name="Lipzen A."/>
            <person name="Clum A."/>
            <person name="Drula E."/>
            <person name="Henrissat B."/>
            <person name="Kohler A."/>
            <person name="Grigoriev I.V."/>
            <person name="Martin F.M."/>
            <person name="Hacquard S."/>
        </authorList>
    </citation>
    <scope>NUCLEOTIDE SEQUENCE</scope>
    <source>
        <strain evidence="1">MPI-CAGE-AT-0147</strain>
    </source>
</reference>
<organism evidence="1 2">
    <name type="scientific">Dactylonectria macrodidyma</name>
    <dbReference type="NCBI Taxonomy" id="307937"/>
    <lineage>
        <taxon>Eukaryota</taxon>
        <taxon>Fungi</taxon>
        <taxon>Dikarya</taxon>
        <taxon>Ascomycota</taxon>
        <taxon>Pezizomycotina</taxon>
        <taxon>Sordariomycetes</taxon>
        <taxon>Hypocreomycetidae</taxon>
        <taxon>Hypocreales</taxon>
        <taxon>Nectriaceae</taxon>
        <taxon>Dactylonectria</taxon>
    </lineage>
</organism>
<protein>
    <submittedName>
        <fullName evidence="1">Uncharacterized protein</fullName>
    </submittedName>
</protein>
<accession>A0A9P9I960</accession>
<dbReference type="OrthoDB" id="4842715at2759"/>
<sequence length="97" mass="11296">MAEDEDREMPTKLPVLPKKEGGILYGTYLYVQRLKYSTYVRTCTRNCIPSVEPVLLYGTEVWYPGTTRPLWNQPSKDRLSSIGHLLWRMNKAIDQSM</sequence>
<dbReference type="EMBL" id="JAGMUV010000040">
    <property type="protein sequence ID" value="KAH7111542.1"/>
    <property type="molecule type" value="Genomic_DNA"/>
</dbReference>
<comment type="caution">
    <text evidence="1">The sequence shown here is derived from an EMBL/GenBank/DDBJ whole genome shotgun (WGS) entry which is preliminary data.</text>
</comment>
<dbReference type="Proteomes" id="UP000738349">
    <property type="component" value="Unassembled WGS sequence"/>
</dbReference>
<keyword evidence="2" id="KW-1185">Reference proteome</keyword>
<evidence type="ECO:0000313" key="1">
    <source>
        <dbReference type="EMBL" id="KAH7111542.1"/>
    </source>
</evidence>
<proteinExistence type="predicted"/>
<gene>
    <name evidence="1" type="ORF">EDB81DRAFT_354904</name>
</gene>